<dbReference type="Gene3D" id="1.10.10.60">
    <property type="entry name" value="Homeodomain-like"/>
    <property type="match status" value="1"/>
</dbReference>
<keyword evidence="6" id="KW-1185">Reference proteome</keyword>
<dbReference type="InterPro" id="IPR018060">
    <property type="entry name" value="HTH_AraC"/>
</dbReference>
<protein>
    <submittedName>
        <fullName evidence="5">Transcriptional regulator HilD</fullName>
    </submittedName>
</protein>
<dbReference type="SUPFAM" id="SSF46689">
    <property type="entry name" value="Homeodomain-like"/>
    <property type="match status" value="1"/>
</dbReference>
<keyword evidence="2" id="KW-0238">DNA-binding</keyword>
<dbReference type="PANTHER" id="PTHR47894:SF1">
    <property type="entry name" value="HTH-TYPE TRANSCRIPTIONAL REGULATOR VQSM"/>
    <property type="match status" value="1"/>
</dbReference>
<evidence type="ECO:0000313" key="5">
    <source>
        <dbReference type="EMBL" id="CUJ90917.1"/>
    </source>
</evidence>
<dbReference type="EMBL" id="CYTW01000001">
    <property type="protein sequence ID" value="CUJ90917.1"/>
    <property type="molecule type" value="Genomic_DNA"/>
</dbReference>
<organism evidence="5 6">
    <name type="scientific">Shimia thalassica</name>
    <dbReference type="NCBI Taxonomy" id="1715693"/>
    <lineage>
        <taxon>Bacteria</taxon>
        <taxon>Pseudomonadati</taxon>
        <taxon>Pseudomonadota</taxon>
        <taxon>Alphaproteobacteria</taxon>
        <taxon>Rhodobacterales</taxon>
        <taxon>Roseobacteraceae</taxon>
    </lineage>
</organism>
<name>A0A0N7M8U1_9RHOB</name>
<proteinExistence type="predicted"/>
<dbReference type="GeneID" id="83880363"/>
<dbReference type="InterPro" id="IPR009057">
    <property type="entry name" value="Homeodomain-like_sf"/>
</dbReference>
<keyword evidence="1" id="KW-0805">Transcription regulation</keyword>
<keyword evidence="3" id="KW-0804">Transcription</keyword>
<dbReference type="GO" id="GO:0003700">
    <property type="term" value="F:DNA-binding transcription factor activity"/>
    <property type="evidence" value="ECO:0007669"/>
    <property type="project" value="InterPro"/>
</dbReference>
<evidence type="ECO:0000256" key="1">
    <source>
        <dbReference type="ARBA" id="ARBA00023015"/>
    </source>
</evidence>
<sequence length="87" mass="9809">MEQLLLQRGGIEDTGLESLAEAINVSKRTLQRRLDREGVDFRSLSLSVCMRRAQELLAGTDLDVSEIATHLEYSTPGHFARAFRQSF</sequence>
<dbReference type="Pfam" id="PF12833">
    <property type="entry name" value="HTH_18"/>
    <property type="match status" value="1"/>
</dbReference>
<evidence type="ECO:0000313" key="6">
    <source>
        <dbReference type="Proteomes" id="UP000051870"/>
    </source>
</evidence>
<dbReference type="PROSITE" id="PS01124">
    <property type="entry name" value="HTH_ARAC_FAMILY_2"/>
    <property type="match status" value="1"/>
</dbReference>
<feature type="domain" description="HTH araC/xylS-type" evidence="4">
    <location>
        <begin position="1"/>
        <end position="87"/>
    </location>
</feature>
<dbReference type="Proteomes" id="UP000051870">
    <property type="component" value="Unassembled WGS sequence"/>
</dbReference>
<dbReference type="STRING" id="1715693.PH7735_01307"/>
<reference evidence="6" key="1">
    <citation type="submission" date="2015-09" db="EMBL/GenBank/DDBJ databases">
        <authorList>
            <person name="Rodrigo-Torres Lidia"/>
            <person name="Arahal R.David."/>
        </authorList>
    </citation>
    <scope>NUCLEOTIDE SEQUENCE [LARGE SCALE GENOMIC DNA]</scope>
    <source>
        <strain evidence="6">CECT 7735</strain>
    </source>
</reference>
<dbReference type="AlphaFoldDB" id="A0A0N7M8U1"/>
<gene>
    <name evidence="5" type="ORF">PH7735_01307</name>
</gene>
<evidence type="ECO:0000256" key="2">
    <source>
        <dbReference type="ARBA" id="ARBA00023125"/>
    </source>
</evidence>
<dbReference type="GO" id="GO:0000976">
    <property type="term" value="F:transcription cis-regulatory region binding"/>
    <property type="evidence" value="ECO:0007669"/>
    <property type="project" value="TreeGrafter"/>
</dbReference>
<evidence type="ECO:0000259" key="4">
    <source>
        <dbReference type="PROSITE" id="PS01124"/>
    </source>
</evidence>
<dbReference type="RefSeq" id="WP_058310449.1">
    <property type="nucleotide sequence ID" value="NZ_CYTW01000001.1"/>
</dbReference>
<accession>A0A0N7M8U1</accession>
<evidence type="ECO:0000256" key="3">
    <source>
        <dbReference type="ARBA" id="ARBA00023163"/>
    </source>
</evidence>
<dbReference type="PANTHER" id="PTHR47894">
    <property type="entry name" value="HTH-TYPE TRANSCRIPTIONAL REGULATOR GADX"/>
    <property type="match status" value="1"/>
</dbReference>
<dbReference type="GO" id="GO:0005829">
    <property type="term" value="C:cytosol"/>
    <property type="evidence" value="ECO:0007669"/>
    <property type="project" value="TreeGrafter"/>
</dbReference>
<dbReference type="SMART" id="SM00342">
    <property type="entry name" value="HTH_ARAC"/>
    <property type="match status" value="1"/>
</dbReference>